<accession>A0A3G4ZTS6</accession>
<evidence type="ECO:0000313" key="2">
    <source>
        <dbReference type="EMBL" id="AYV78302.1"/>
    </source>
</evidence>
<organism evidence="2">
    <name type="scientific">Edafosvirus sp</name>
    <dbReference type="NCBI Taxonomy" id="2487765"/>
    <lineage>
        <taxon>Viruses</taxon>
        <taxon>Varidnaviria</taxon>
        <taxon>Bamfordvirae</taxon>
        <taxon>Nucleocytoviricota</taxon>
        <taxon>Megaviricetes</taxon>
        <taxon>Imitervirales</taxon>
        <taxon>Mimiviridae</taxon>
        <taxon>Klosneuvirinae</taxon>
    </lineage>
</organism>
<evidence type="ECO:0000256" key="1">
    <source>
        <dbReference type="SAM" id="Phobius"/>
    </source>
</evidence>
<keyword evidence="1" id="KW-0472">Membrane</keyword>
<keyword evidence="1" id="KW-0812">Transmembrane</keyword>
<gene>
    <name evidence="2" type="ORF">Edafosvirus9_16</name>
</gene>
<reference evidence="2" key="1">
    <citation type="submission" date="2018-10" db="EMBL/GenBank/DDBJ databases">
        <title>Hidden diversity of soil giant viruses.</title>
        <authorList>
            <person name="Schulz F."/>
            <person name="Alteio L."/>
            <person name="Goudeau D."/>
            <person name="Ryan E.M."/>
            <person name="Malmstrom R.R."/>
            <person name="Blanchard J."/>
            <person name="Woyke T."/>
        </authorList>
    </citation>
    <scope>NUCLEOTIDE SEQUENCE</scope>
    <source>
        <strain evidence="2">EDV1</strain>
    </source>
</reference>
<sequence length="45" mass="4992">MIFKQILSFASITDSFNGLLIVIINVLQLIGIFRGPLDETKDAIL</sequence>
<keyword evidence="1" id="KW-1133">Transmembrane helix</keyword>
<feature type="transmembrane region" description="Helical" evidence="1">
    <location>
        <begin position="6"/>
        <end position="27"/>
    </location>
</feature>
<proteinExistence type="predicted"/>
<name>A0A3G4ZTS6_9VIRU</name>
<dbReference type="EMBL" id="MK072074">
    <property type="protein sequence ID" value="AYV78302.1"/>
    <property type="molecule type" value="Genomic_DNA"/>
</dbReference>
<protein>
    <submittedName>
        <fullName evidence="2">Uncharacterized protein</fullName>
    </submittedName>
</protein>